<keyword evidence="2" id="KW-0418">Kinase</keyword>
<comment type="caution">
    <text evidence="2">The sequence shown here is derived from an EMBL/GenBank/DDBJ whole genome shotgun (WGS) entry which is preliminary data.</text>
</comment>
<reference evidence="2 3" key="1">
    <citation type="submission" date="2017-12" db="EMBL/GenBank/DDBJ databases">
        <title>Genome sequence of the active heterotrophic nitrifier-denitrifier, Cupriavidus pauculus UM1.</title>
        <authorList>
            <person name="Putonti C."/>
            <person name="Castignetti D."/>
        </authorList>
    </citation>
    <scope>NUCLEOTIDE SEQUENCE [LARGE SCALE GENOMIC DNA]</scope>
    <source>
        <strain evidence="2 3">UM1</strain>
    </source>
</reference>
<dbReference type="InterPro" id="IPR029016">
    <property type="entry name" value="GAF-like_dom_sf"/>
</dbReference>
<dbReference type="STRING" id="82633.GCA_000974605_05448"/>
<dbReference type="PROSITE" id="PS51833">
    <property type="entry name" value="HDOD"/>
    <property type="match status" value="1"/>
</dbReference>
<evidence type="ECO:0000313" key="3">
    <source>
        <dbReference type="Proteomes" id="UP000234341"/>
    </source>
</evidence>
<dbReference type="EMBL" id="PJRP01000012">
    <property type="protein sequence ID" value="PLP98369.1"/>
    <property type="molecule type" value="Genomic_DNA"/>
</dbReference>
<keyword evidence="2" id="KW-0808">Transferase</keyword>
<feature type="domain" description="HDOD" evidence="1">
    <location>
        <begin position="20"/>
        <end position="215"/>
    </location>
</feature>
<dbReference type="SUPFAM" id="SSF109604">
    <property type="entry name" value="HD-domain/PDEase-like"/>
    <property type="match status" value="1"/>
</dbReference>
<dbReference type="Gene3D" id="3.30.450.40">
    <property type="match status" value="1"/>
</dbReference>
<proteinExistence type="predicted"/>
<dbReference type="OrthoDB" id="9791419at2"/>
<dbReference type="InterPro" id="IPR052340">
    <property type="entry name" value="RNase_Y/CdgJ"/>
</dbReference>
<dbReference type="Gene3D" id="1.10.3210.10">
    <property type="entry name" value="Hypothetical protein af1432"/>
    <property type="match status" value="1"/>
</dbReference>
<gene>
    <name evidence="2" type="ORF">CYJ10_23025</name>
</gene>
<protein>
    <submittedName>
        <fullName evidence="2">Histidine kinase</fullName>
    </submittedName>
</protein>
<dbReference type="InterPro" id="IPR013976">
    <property type="entry name" value="HDOD"/>
</dbReference>
<evidence type="ECO:0000259" key="1">
    <source>
        <dbReference type="PROSITE" id="PS51833"/>
    </source>
</evidence>
<dbReference type="Pfam" id="PF08668">
    <property type="entry name" value="HDOD"/>
    <property type="match status" value="1"/>
</dbReference>
<name>A0A2N5C822_9BURK</name>
<dbReference type="GO" id="GO:0016301">
    <property type="term" value="F:kinase activity"/>
    <property type="evidence" value="ECO:0007669"/>
    <property type="project" value="UniProtKB-KW"/>
</dbReference>
<dbReference type="AlphaFoldDB" id="A0A2N5C822"/>
<sequence>MSKTEFFETLWARMAHQGDFPTLQYCVDNIFKTLNADLTVGEMATSVLSDFSLSQKVIRLANSAMYRSFGGEVTTVSRAILVLGVEAISHLTLGIQLLDYFHGVAPKRPQALKALQRALVAGEITRALTQARGINEGEEAVVCTLMHHMSRLLMVFYFPDEWERVEAMCAAHPMTENEAALEVLGVSLEDIAEAAARKWRLPGLIAHAMKPRTLSNDTVLETHSDWLSAIAHVSAEAAVMMVREGNEASVESLLNTHAKMLGLNPGDVSVAVRQAEVLNTSITASEAATPADGSAPHGPQSVNVLERLQAGLAEVRREGAGLTVSQLAPMVLETSMRALDFSRCFLMMLNPTTRRFHARLGFGDGMREALPALSFEEGFVPDVFHFAGLSTKPLLIEDTFDAEMAHRMPRWYRDALPDARTVLLAPVKIRNRCIAMIYGDWGGARMPVVIGEAELEAIDALTSEIAAGVMRAAPDRTPPRPR</sequence>
<dbReference type="PANTHER" id="PTHR33525:SF3">
    <property type="entry name" value="RIBONUCLEASE Y"/>
    <property type="match status" value="1"/>
</dbReference>
<dbReference type="RefSeq" id="WP_101683757.1">
    <property type="nucleotide sequence ID" value="NZ_PJRP01000012.1"/>
</dbReference>
<dbReference type="SUPFAM" id="SSF55781">
    <property type="entry name" value="GAF domain-like"/>
    <property type="match status" value="1"/>
</dbReference>
<organism evidence="2 3">
    <name type="scientific">Cupriavidus pauculus</name>
    <dbReference type="NCBI Taxonomy" id="82633"/>
    <lineage>
        <taxon>Bacteria</taxon>
        <taxon>Pseudomonadati</taxon>
        <taxon>Pseudomonadota</taxon>
        <taxon>Betaproteobacteria</taxon>
        <taxon>Burkholderiales</taxon>
        <taxon>Burkholderiaceae</taxon>
        <taxon>Cupriavidus</taxon>
    </lineage>
</organism>
<evidence type="ECO:0000313" key="2">
    <source>
        <dbReference type="EMBL" id="PLP98369.1"/>
    </source>
</evidence>
<dbReference type="PANTHER" id="PTHR33525">
    <property type="match status" value="1"/>
</dbReference>
<accession>A0A2N5C822</accession>
<dbReference type="Proteomes" id="UP000234341">
    <property type="component" value="Unassembled WGS sequence"/>
</dbReference>